<gene>
    <name evidence="1" type="ORF">NCGR_LOCUS42533</name>
</gene>
<name>A0A811QE82_9POAL</name>
<dbReference type="InterPro" id="IPR053197">
    <property type="entry name" value="F-box_SCFL_complex_component"/>
</dbReference>
<reference evidence="1" key="1">
    <citation type="submission" date="2020-10" db="EMBL/GenBank/DDBJ databases">
        <authorList>
            <person name="Han B."/>
            <person name="Lu T."/>
            <person name="Zhao Q."/>
            <person name="Huang X."/>
            <person name="Zhao Y."/>
        </authorList>
    </citation>
    <scope>NUCLEOTIDE SEQUENCE</scope>
</reference>
<dbReference type="EMBL" id="CAJGYO010000011">
    <property type="protein sequence ID" value="CAD6259092.1"/>
    <property type="molecule type" value="Genomic_DNA"/>
</dbReference>
<evidence type="ECO:0000313" key="1">
    <source>
        <dbReference type="EMBL" id="CAD6259092.1"/>
    </source>
</evidence>
<dbReference type="Proteomes" id="UP000604825">
    <property type="component" value="Unassembled WGS sequence"/>
</dbReference>
<evidence type="ECO:0000313" key="2">
    <source>
        <dbReference type="Proteomes" id="UP000604825"/>
    </source>
</evidence>
<keyword evidence="2" id="KW-1185">Reference proteome</keyword>
<organism evidence="1 2">
    <name type="scientific">Miscanthus lutarioriparius</name>
    <dbReference type="NCBI Taxonomy" id="422564"/>
    <lineage>
        <taxon>Eukaryota</taxon>
        <taxon>Viridiplantae</taxon>
        <taxon>Streptophyta</taxon>
        <taxon>Embryophyta</taxon>
        <taxon>Tracheophyta</taxon>
        <taxon>Spermatophyta</taxon>
        <taxon>Magnoliopsida</taxon>
        <taxon>Liliopsida</taxon>
        <taxon>Poales</taxon>
        <taxon>Poaceae</taxon>
        <taxon>PACMAD clade</taxon>
        <taxon>Panicoideae</taxon>
        <taxon>Andropogonodae</taxon>
        <taxon>Andropogoneae</taxon>
        <taxon>Saccharinae</taxon>
        <taxon>Miscanthus</taxon>
    </lineage>
</organism>
<accession>A0A811QE82</accession>
<protein>
    <submittedName>
        <fullName evidence="1">Uncharacterized protein</fullName>
    </submittedName>
</protein>
<proteinExistence type="predicted"/>
<dbReference type="AlphaFoldDB" id="A0A811QE82"/>
<dbReference type="PANTHER" id="PTHR34223:SF107">
    <property type="entry name" value="F-BOX DOMAIN-CONTAINING PROTEIN"/>
    <property type="match status" value="1"/>
</dbReference>
<comment type="caution">
    <text evidence="1">The sequence shown here is derived from an EMBL/GenBank/DDBJ whole genome shotgun (WGS) entry which is preliminary data.</text>
</comment>
<dbReference type="PANTHER" id="PTHR34223">
    <property type="entry name" value="OS11G0201299 PROTEIN"/>
    <property type="match status" value="1"/>
</dbReference>
<sequence>MPPERKGIDDLPDEVLQYVRAVPPLAQPLEIGSRSAHPRLQGQVLGIGGKALQLLGLSAVQVLSLYAHDSGRIDGRHGHTVCLYKIPHLNSQHLTRLEHLKFENCFFGSYGFKLGDSRTHICAPNLVSLHLDETWGWTIPMLESMPSLVKAFVRICMVPGDSCGLMGNCTCEFCDNSYSIGDGTGSNGCVLLKGLSEAKDLTLISAPQPFIFKKDLRWCPTFNLSFNNPDQDEEEGHV</sequence>